<sequence>MRFTVSVVLAAALVGSPVVAVAAESVYASLQLIQHDDTTQSGVESVTFHRVKIDAAANGGRTVTVQPLWAEYQVMGHGKHRVTDLDQREPGVQPMLDALASGFRTTVSAKDEAGVLSPVNTRVWEQALTEMPDATQWQLSCENVLAMLPQQVPAQWNVGQTHRRTAQSQAHGTVSVEQKVVALTPTVAVLDFTVSGKALKGTGRQAVRRSDGMPVETRTTLHRDAARGFPSTTETSHVADLAYEPFLEPMTAEQYRQQVASLTDELAQPPYSAPSGRADDYTASKEVESQLDAWMVSADALPSFEKSLRFALLPDRDSARTQLAIGAEARLGPASPVSSVLEPTLTVRPRSVTLLGRDGKPLPDLEAVRILSSMQMEGRHKVAETSPSFPFRLPLNTTEQQRQALDRIRMTVDVEVHRWVGTEVIKPGEASKVNPSVRVSMPAPHRITLQNERVQPAESGGIWTSVVPLDAEGKEIPTRHLGVGPFQKKVGDSELPLVWEFRTQPYWNEIAAERPVAALQLRHYGWETLRREWEFRRVGEDGKLLD</sequence>
<evidence type="ECO:0000313" key="2">
    <source>
        <dbReference type="EMBL" id="WNH51251.1"/>
    </source>
</evidence>
<dbReference type="EMBL" id="CP115541">
    <property type="protein sequence ID" value="WNH51251.1"/>
    <property type="molecule type" value="Genomic_DNA"/>
</dbReference>
<dbReference type="Proteomes" id="UP001302072">
    <property type="component" value="Chromosome"/>
</dbReference>
<gene>
    <name evidence="2" type="ORF">PDM29_12840</name>
</gene>
<feature type="chain" id="PRO_5046645052" evidence="1">
    <location>
        <begin position="23"/>
        <end position="546"/>
    </location>
</feature>
<accession>A0ABY9YK37</accession>
<proteinExistence type="predicted"/>
<name>A0ABY9YK37_9GAMM</name>
<protein>
    <submittedName>
        <fullName evidence="2">Uncharacterized protein</fullName>
    </submittedName>
</protein>
<evidence type="ECO:0000313" key="3">
    <source>
        <dbReference type="Proteomes" id="UP001302072"/>
    </source>
</evidence>
<feature type="signal peptide" evidence="1">
    <location>
        <begin position="1"/>
        <end position="22"/>
    </location>
</feature>
<evidence type="ECO:0000256" key="1">
    <source>
        <dbReference type="SAM" id="SignalP"/>
    </source>
</evidence>
<keyword evidence="1" id="KW-0732">Signal</keyword>
<reference evidence="2 3" key="1">
    <citation type="submission" date="2022-12" db="EMBL/GenBank/DDBJ databases">
        <title>Two new species, Stenotrophomonas aracearum and Stenotrophomonas oahuensis, isolated from Anthurium (Araceae family) in Hawaii.</title>
        <authorList>
            <person name="Chunag S.C."/>
            <person name="Dobhal S."/>
            <person name="Alvarez A."/>
            <person name="Arif M."/>
        </authorList>
    </citation>
    <scope>NUCLEOTIDE SEQUENCE [LARGE SCALE GENOMIC DNA]</scope>
    <source>
        <strain evidence="2 3">A5586</strain>
    </source>
</reference>
<dbReference type="RefSeq" id="WP_311190502.1">
    <property type="nucleotide sequence ID" value="NZ_CP115541.1"/>
</dbReference>
<organism evidence="2 3">
    <name type="scientific">Stenotrophomonas oahuensis</name>
    <dbReference type="NCBI Taxonomy" id="3003271"/>
    <lineage>
        <taxon>Bacteria</taxon>
        <taxon>Pseudomonadati</taxon>
        <taxon>Pseudomonadota</taxon>
        <taxon>Gammaproteobacteria</taxon>
        <taxon>Lysobacterales</taxon>
        <taxon>Lysobacteraceae</taxon>
        <taxon>Stenotrophomonas</taxon>
    </lineage>
</organism>
<keyword evidence="3" id="KW-1185">Reference proteome</keyword>